<feature type="transmembrane region" description="Helical" evidence="2">
    <location>
        <begin position="77"/>
        <end position="97"/>
    </location>
</feature>
<evidence type="ECO:0000313" key="4">
    <source>
        <dbReference type="Proteomes" id="UP000579812"/>
    </source>
</evidence>
<dbReference type="OrthoDB" id="8946153at2759"/>
<proteinExistence type="predicted"/>
<feature type="transmembrane region" description="Helical" evidence="2">
    <location>
        <begin position="29"/>
        <end position="51"/>
    </location>
</feature>
<keyword evidence="4" id="KW-1185">Reference proteome</keyword>
<accession>A0A7J6CW75</accession>
<name>A0A7J6CW75_9TELE</name>
<dbReference type="PANTHER" id="PTHR16015">
    <property type="entry name" value="TRANSMEMBRANE PROTEIN 51"/>
    <property type="match status" value="1"/>
</dbReference>
<feature type="region of interest" description="Disordered" evidence="1">
    <location>
        <begin position="101"/>
        <end position="121"/>
    </location>
</feature>
<keyword evidence="2" id="KW-1133">Transmembrane helix</keyword>
<feature type="compositionally biased region" description="Polar residues" evidence="1">
    <location>
        <begin position="7"/>
        <end position="26"/>
    </location>
</feature>
<dbReference type="Proteomes" id="UP000579812">
    <property type="component" value="Unassembled WGS sequence"/>
</dbReference>
<dbReference type="InterPro" id="IPR029265">
    <property type="entry name" value="TMEM51"/>
</dbReference>
<sequence>MVRFGSMSYSDQTPPSPSRTSGSNSGAQYATAALGVGLIALGIVMIVWSVVPAGSGGNSSKPGIDQGQGQVRETSSVAFVLVGGGVALLLLSVCLSVRNKQRADRGQEAGSTPANTQEEGATMEQLAQNYTVPTYEEVVMSGQYPISQSSERHNSITQLPAYEELEEDQHTVEDGFSPARRPSSQIDPSTGAGGRRNSRPGRKLIPLKIRRIKSDNLRRKSLSDIQQTNVFTIEPLTPPPQYDEKLPPVATNAQQ</sequence>
<keyword evidence="2" id="KW-0472">Membrane</keyword>
<organism evidence="3 4">
    <name type="scientific">Onychostoma macrolepis</name>
    <dbReference type="NCBI Taxonomy" id="369639"/>
    <lineage>
        <taxon>Eukaryota</taxon>
        <taxon>Metazoa</taxon>
        <taxon>Chordata</taxon>
        <taxon>Craniata</taxon>
        <taxon>Vertebrata</taxon>
        <taxon>Euteleostomi</taxon>
        <taxon>Actinopterygii</taxon>
        <taxon>Neopterygii</taxon>
        <taxon>Teleostei</taxon>
        <taxon>Ostariophysi</taxon>
        <taxon>Cypriniformes</taxon>
        <taxon>Cyprinidae</taxon>
        <taxon>Acrossocheilinae</taxon>
        <taxon>Onychostoma</taxon>
    </lineage>
</organism>
<evidence type="ECO:0000313" key="3">
    <source>
        <dbReference type="EMBL" id="KAF4109912.1"/>
    </source>
</evidence>
<protein>
    <recommendedName>
        <fullName evidence="5">Transmembrane protein 51</fullName>
    </recommendedName>
</protein>
<evidence type="ECO:0000256" key="2">
    <source>
        <dbReference type="SAM" id="Phobius"/>
    </source>
</evidence>
<dbReference type="AlphaFoldDB" id="A0A7J6CW75"/>
<dbReference type="PANTHER" id="PTHR16015:SF0">
    <property type="entry name" value="TRANSMEMBRANE PROTEIN 51"/>
    <property type="match status" value="1"/>
</dbReference>
<dbReference type="EMBL" id="JAAMOB010000008">
    <property type="protein sequence ID" value="KAF4109912.1"/>
    <property type="molecule type" value="Genomic_DNA"/>
</dbReference>
<comment type="caution">
    <text evidence="3">The sequence shown here is derived from an EMBL/GenBank/DDBJ whole genome shotgun (WGS) entry which is preliminary data.</text>
</comment>
<gene>
    <name evidence="3" type="ORF">G5714_009164</name>
</gene>
<keyword evidence="2" id="KW-0812">Transmembrane</keyword>
<dbReference type="Pfam" id="PF15345">
    <property type="entry name" value="TMEM51"/>
    <property type="match status" value="1"/>
</dbReference>
<evidence type="ECO:0000256" key="1">
    <source>
        <dbReference type="SAM" id="MobiDB-lite"/>
    </source>
</evidence>
<feature type="region of interest" description="Disordered" evidence="1">
    <location>
        <begin position="1"/>
        <end position="26"/>
    </location>
</feature>
<evidence type="ECO:0008006" key="5">
    <source>
        <dbReference type="Google" id="ProtNLM"/>
    </source>
</evidence>
<feature type="compositionally biased region" description="Basic and acidic residues" evidence="1">
    <location>
        <begin position="212"/>
        <end position="222"/>
    </location>
</feature>
<reference evidence="3 4" key="1">
    <citation type="submission" date="2020-04" db="EMBL/GenBank/DDBJ databases">
        <title>Chromosome-level genome assembly of a cyprinid fish Onychostoma macrolepis by integration of Nanopore Sequencing, Bionano and Hi-C technology.</title>
        <authorList>
            <person name="Wang D."/>
        </authorList>
    </citation>
    <scope>NUCLEOTIDE SEQUENCE [LARGE SCALE GENOMIC DNA]</scope>
    <source>
        <strain evidence="3">SWU-2019</strain>
        <tissue evidence="3">Muscle</tissue>
    </source>
</reference>
<feature type="compositionally biased region" description="Polar residues" evidence="1">
    <location>
        <begin position="109"/>
        <end position="121"/>
    </location>
</feature>
<feature type="region of interest" description="Disordered" evidence="1">
    <location>
        <begin position="166"/>
        <end position="255"/>
    </location>
</feature>